<evidence type="ECO:0000313" key="2">
    <source>
        <dbReference type="EMBL" id="OPH35472.1"/>
    </source>
</evidence>
<evidence type="ECO:0000313" key="5">
    <source>
        <dbReference type="EMBL" id="STZ82996.1"/>
    </source>
</evidence>
<evidence type="ECO:0000313" key="6">
    <source>
        <dbReference type="Proteomes" id="UP000190777"/>
    </source>
</evidence>
<dbReference type="RefSeq" id="WP_079326370.1">
    <property type="nucleotide sequence ID" value="NZ_MXAP01000115.1"/>
</dbReference>
<protein>
    <recommendedName>
        <fullName evidence="8">Antitoxin</fullName>
    </recommendedName>
</protein>
<name>A0A378URL0_9GAMM</name>
<reference evidence="2 6" key="1">
    <citation type="submission" date="2017-03" db="EMBL/GenBank/DDBJ databases">
        <title>Draft genome sequence of Moraxella equi CCUG 4950T type strain.</title>
        <authorList>
            <person name="Salva-Serra F."/>
            <person name="Engstrom-Jakobsson H."/>
            <person name="Thorell K."/>
            <person name="Jaen-Luchoro D."/>
            <person name="Gonzales-Siles L."/>
            <person name="Karlsson R."/>
            <person name="Yazdan S."/>
            <person name="Boulund F."/>
            <person name="Johnning A."/>
            <person name="Engstrand L."/>
            <person name="Kristiansson E."/>
            <person name="Moore E."/>
        </authorList>
    </citation>
    <scope>NUCLEOTIDE SEQUENCE [LARGE SCALE GENOMIC DNA]</scope>
    <source>
        <strain evidence="2 6">CCUG 4950</strain>
    </source>
</reference>
<dbReference type="AlphaFoldDB" id="A0A378URL0"/>
<dbReference type="EMBL" id="UGQF01000003">
    <property type="protein sequence ID" value="STZ82961.1"/>
    <property type="molecule type" value="Genomic_DNA"/>
</dbReference>
<dbReference type="EMBL" id="MXAP01000115">
    <property type="protein sequence ID" value="OPH35472.1"/>
    <property type="molecule type" value="Genomic_DNA"/>
</dbReference>
<accession>A0A378URL0</accession>
<evidence type="ECO:0000256" key="1">
    <source>
        <dbReference type="ARBA" id="ARBA00009981"/>
    </source>
</evidence>
<comment type="similarity">
    <text evidence="1">Belongs to the phD/YefM antitoxin family.</text>
</comment>
<evidence type="ECO:0000313" key="3">
    <source>
        <dbReference type="EMBL" id="STZ82961.1"/>
    </source>
</evidence>
<keyword evidence="6" id="KW-1185">Reference proteome</keyword>
<proteinExistence type="inferred from homology"/>
<organism evidence="5 7">
    <name type="scientific">Moraxella equi</name>
    <dbReference type="NCBI Taxonomy" id="60442"/>
    <lineage>
        <taxon>Bacteria</taxon>
        <taxon>Pseudomonadati</taxon>
        <taxon>Pseudomonadota</taxon>
        <taxon>Gammaproteobacteria</taxon>
        <taxon>Moraxellales</taxon>
        <taxon>Moraxellaceae</taxon>
        <taxon>Moraxella</taxon>
    </lineage>
</organism>
<dbReference type="InterPro" id="IPR036165">
    <property type="entry name" value="YefM-like_sf"/>
</dbReference>
<gene>
    <name evidence="2" type="ORF">B5J93_10745</name>
    <name evidence="3" type="ORF">NCTC11012_03073</name>
    <name evidence="4" type="ORF">NCTC11012_03093</name>
    <name evidence="5" type="ORF">NCTC11012_03108</name>
</gene>
<evidence type="ECO:0008006" key="8">
    <source>
        <dbReference type="Google" id="ProtNLM"/>
    </source>
</evidence>
<evidence type="ECO:0000313" key="4">
    <source>
        <dbReference type="EMBL" id="STZ82981.1"/>
    </source>
</evidence>
<reference evidence="5 7" key="2">
    <citation type="submission" date="2018-06" db="EMBL/GenBank/DDBJ databases">
        <authorList>
            <consortium name="Pathogen Informatics"/>
            <person name="Doyle S."/>
        </authorList>
    </citation>
    <scope>NUCLEOTIDE SEQUENCE [LARGE SCALE GENOMIC DNA]</scope>
    <source>
        <strain evidence="5 7">NCTC11012</strain>
    </source>
</reference>
<evidence type="ECO:0000313" key="7">
    <source>
        <dbReference type="Proteomes" id="UP000254618"/>
    </source>
</evidence>
<dbReference type="SUPFAM" id="SSF143120">
    <property type="entry name" value="YefM-like"/>
    <property type="match status" value="1"/>
</dbReference>
<dbReference type="EMBL" id="UGQF01000004">
    <property type="protein sequence ID" value="STZ82996.1"/>
    <property type="molecule type" value="Genomic_DNA"/>
</dbReference>
<dbReference type="Proteomes" id="UP000190777">
    <property type="component" value="Unassembled WGS sequence"/>
</dbReference>
<sequence length="78" mass="8724">MLTLNKPLTSSEVQNNFGAVIDKSQKEMISVTRRGRVVSLMMSPQVLEDYIDGILATKSKELGLHTAEQSKAILDKYR</sequence>
<dbReference type="EMBL" id="UGQF01000004">
    <property type="protein sequence ID" value="STZ82981.1"/>
    <property type="molecule type" value="Genomic_DNA"/>
</dbReference>
<dbReference type="Proteomes" id="UP000254618">
    <property type="component" value="Unassembled WGS sequence"/>
</dbReference>